<gene>
    <name evidence="1" type="ORF">DDE23_21960</name>
</gene>
<dbReference type="SUPFAM" id="SSF53448">
    <property type="entry name" value="Nucleotide-diphospho-sugar transferases"/>
    <property type="match status" value="1"/>
</dbReference>
<evidence type="ECO:0000313" key="1">
    <source>
        <dbReference type="EMBL" id="PVE45242.1"/>
    </source>
</evidence>
<name>A0A2T7UKM5_9RHOB</name>
<dbReference type="OrthoDB" id="5465469at2"/>
<dbReference type="InterPro" id="IPR029044">
    <property type="entry name" value="Nucleotide-diphossugar_trans"/>
</dbReference>
<reference evidence="1 2" key="1">
    <citation type="journal article" date="2011" name="Syst. Appl. Microbiol.">
        <title>Defluviimonas denitrificans gen. nov., sp. nov., and Pararhodobacter aggregans gen. nov., sp. nov., non-phototrophic Rhodobacteraceae from the biofilter of a marine aquaculture.</title>
        <authorList>
            <person name="Foesel B.U."/>
            <person name="Drake H.L."/>
            <person name="Schramm A."/>
        </authorList>
    </citation>
    <scope>NUCLEOTIDE SEQUENCE [LARGE SCALE GENOMIC DNA]</scope>
    <source>
        <strain evidence="1 2">D1-19</strain>
    </source>
</reference>
<comment type="caution">
    <text evidence="1">The sequence shown here is derived from an EMBL/GenBank/DDBJ whole genome shotgun (WGS) entry which is preliminary data.</text>
</comment>
<dbReference type="AlphaFoldDB" id="A0A2T7UKM5"/>
<dbReference type="EMBL" id="QDDR01000016">
    <property type="protein sequence ID" value="PVE45242.1"/>
    <property type="molecule type" value="Genomic_DNA"/>
</dbReference>
<dbReference type="Proteomes" id="UP000244810">
    <property type="component" value="Unassembled WGS sequence"/>
</dbReference>
<evidence type="ECO:0008006" key="3">
    <source>
        <dbReference type="Google" id="ProtNLM"/>
    </source>
</evidence>
<protein>
    <recommendedName>
        <fullName evidence="3">Glycosyltransferase family 2 protein</fullName>
    </recommendedName>
</protein>
<organism evidence="1 2">
    <name type="scientific">Pararhodobacter aggregans</name>
    <dbReference type="NCBI Taxonomy" id="404875"/>
    <lineage>
        <taxon>Bacteria</taxon>
        <taxon>Pseudomonadati</taxon>
        <taxon>Pseudomonadota</taxon>
        <taxon>Alphaproteobacteria</taxon>
        <taxon>Rhodobacterales</taxon>
        <taxon>Paracoccaceae</taxon>
        <taxon>Pararhodobacter</taxon>
    </lineage>
</organism>
<accession>A0A2T7UKM5</accession>
<proteinExistence type="predicted"/>
<dbReference type="RefSeq" id="WP_107751739.1">
    <property type="nucleotide sequence ID" value="NZ_QBKF01000005.1"/>
</dbReference>
<evidence type="ECO:0000313" key="2">
    <source>
        <dbReference type="Proteomes" id="UP000244810"/>
    </source>
</evidence>
<sequence length="272" mass="30684">MATRISLSSIPPRFAFLGQTLRSLVRQDLRAPVELWIPETYRRFPDWDGTLPEVPPGVTIRRCALDWGPATKVVPALLECLEAGDLETDILFCDDDSLYAPDFHRRFKDLRATRPTEALAALGRHLPGFGQTERRAERMPRMRRLPRWVTKPVLESPRRWVEPVPLVEASGYADLLGGWCGVMVRAGFFPSALRDGPGEWWPVDDVWLSAMLELAGTPIWVEASILPPTRRRAGGSAALAMSEFEGRDRKALDLGCIEDHQRRFGLWSPEGM</sequence>
<keyword evidence="2" id="KW-1185">Reference proteome</keyword>